<feature type="domain" description="HTH cro/C1-type" evidence="1">
    <location>
        <begin position="12"/>
        <end position="64"/>
    </location>
</feature>
<sequence>MNSKAKRLATLVRELRGSQSQGQFAKKLGVSRSTVTLWESGLAWPEAENLQKLASSKGWNLEEIQTYLIKGELPEREPLEEILDRVRSLPSDALAQVAAVAVQTLAARTGSTV</sequence>
<reference evidence="2" key="1">
    <citation type="submission" date="2020-02" db="EMBL/GenBank/DDBJ databases">
        <authorList>
            <person name="Meier V. D."/>
        </authorList>
    </citation>
    <scope>NUCLEOTIDE SEQUENCE</scope>
    <source>
        <strain evidence="2">AVDCRST_MAG92</strain>
    </source>
</reference>
<dbReference type="SMART" id="SM00530">
    <property type="entry name" value="HTH_XRE"/>
    <property type="match status" value="1"/>
</dbReference>
<gene>
    <name evidence="2" type="ORF">AVDCRST_MAG92-571</name>
</gene>
<proteinExistence type="predicted"/>
<dbReference type="Gene3D" id="1.10.260.40">
    <property type="entry name" value="lambda repressor-like DNA-binding domains"/>
    <property type="match status" value="1"/>
</dbReference>
<protein>
    <recommendedName>
        <fullName evidence="1">HTH cro/C1-type domain-containing protein</fullName>
    </recommendedName>
</protein>
<dbReference type="PROSITE" id="PS50943">
    <property type="entry name" value="HTH_CROC1"/>
    <property type="match status" value="1"/>
</dbReference>
<dbReference type="GO" id="GO:0003677">
    <property type="term" value="F:DNA binding"/>
    <property type="evidence" value="ECO:0007669"/>
    <property type="project" value="InterPro"/>
</dbReference>
<dbReference type="InterPro" id="IPR001387">
    <property type="entry name" value="Cro/C1-type_HTH"/>
</dbReference>
<dbReference type="SUPFAM" id="SSF47413">
    <property type="entry name" value="lambda repressor-like DNA-binding domains"/>
    <property type="match status" value="1"/>
</dbReference>
<evidence type="ECO:0000259" key="1">
    <source>
        <dbReference type="PROSITE" id="PS50943"/>
    </source>
</evidence>
<name>A0A6J4HD52_9CYAN</name>
<organism evidence="2">
    <name type="scientific">uncultured Coleofasciculus sp</name>
    <dbReference type="NCBI Taxonomy" id="1267456"/>
    <lineage>
        <taxon>Bacteria</taxon>
        <taxon>Bacillati</taxon>
        <taxon>Cyanobacteriota</taxon>
        <taxon>Cyanophyceae</taxon>
        <taxon>Coleofasciculales</taxon>
        <taxon>Coleofasciculaceae</taxon>
        <taxon>Coleofasciculus</taxon>
        <taxon>environmental samples</taxon>
    </lineage>
</organism>
<dbReference type="InterPro" id="IPR010982">
    <property type="entry name" value="Lambda_DNA-bd_dom_sf"/>
</dbReference>
<evidence type="ECO:0000313" key="2">
    <source>
        <dbReference type="EMBL" id="CAA9221125.1"/>
    </source>
</evidence>
<accession>A0A6J4HD52</accession>
<dbReference type="CDD" id="cd00093">
    <property type="entry name" value="HTH_XRE"/>
    <property type="match status" value="1"/>
</dbReference>
<dbReference type="EMBL" id="CADCTM010000079">
    <property type="protein sequence ID" value="CAA9221125.1"/>
    <property type="molecule type" value="Genomic_DNA"/>
</dbReference>
<dbReference type="Pfam" id="PF01381">
    <property type="entry name" value="HTH_3"/>
    <property type="match status" value="1"/>
</dbReference>
<dbReference type="AlphaFoldDB" id="A0A6J4HD52"/>